<evidence type="ECO:0000313" key="2">
    <source>
        <dbReference type="Proteomes" id="UP000295621"/>
    </source>
</evidence>
<gene>
    <name evidence="1" type="ORF">E1212_04665</name>
</gene>
<proteinExistence type="predicted"/>
<protein>
    <submittedName>
        <fullName evidence="1">Uncharacterized protein</fullName>
    </submittedName>
</protein>
<sequence length="66" mass="7662">MTYEPYADTLHRVRAEELQRDAVASSVARSARSARRSRRLRRAARLLDRLARRLETRAGTVRARVL</sequence>
<dbReference type="RefSeq" id="WP_131979827.1">
    <property type="nucleotide sequence ID" value="NZ_SMKL01000007.1"/>
</dbReference>
<accession>A0A4R4RUK0</accession>
<dbReference type="EMBL" id="SMKL01000007">
    <property type="protein sequence ID" value="TDC53781.1"/>
    <property type="molecule type" value="Genomic_DNA"/>
</dbReference>
<comment type="caution">
    <text evidence="1">The sequence shown here is derived from an EMBL/GenBank/DDBJ whole genome shotgun (WGS) entry which is preliminary data.</text>
</comment>
<dbReference type="Proteomes" id="UP000295621">
    <property type="component" value="Unassembled WGS sequence"/>
</dbReference>
<name>A0A4R4RUK0_9ACTN</name>
<keyword evidence="2" id="KW-1185">Reference proteome</keyword>
<reference evidence="1 2" key="1">
    <citation type="submission" date="2019-02" db="EMBL/GenBank/DDBJ databases">
        <title>Draft genome sequences of novel Actinobacteria.</title>
        <authorList>
            <person name="Sahin N."/>
            <person name="Ay H."/>
            <person name="Saygin H."/>
        </authorList>
    </citation>
    <scope>NUCLEOTIDE SEQUENCE [LARGE SCALE GENOMIC DNA]</scope>
    <source>
        <strain evidence="1 2">KC603</strain>
    </source>
</reference>
<dbReference type="AlphaFoldDB" id="A0A4R4RUK0"/>
<organism evidence="1 2">
    <name type="scientific">Jiangella ureilytica</name>
    <dbReference type="NCBI Taxonomy" id="2530374"/>
    <lineage>
        <taxon>Bacteria</taxon>
        <taxon>Bacillati</taxon>
        <taxon>Actinomycetota</taxon>
        <taxon>Actinomycetes</taxon>
        <taxon>Jiangellales</taxon>
        <taxon>Jiangellaceae</taxon>
        <taxon>Jiangella</taxon>
    </lineage>
</organism>
<evidence type="ECO:0000313" key="1">
    <source>
        <dbReference type="EMBL" id="TDC53781.1"/>
    </source>
</evidence>